<gene>
    <name evidence="7" type="primary">MRPL12</name>
    <name evidence="7" type="ORF">T03_6403</name>
</gene>
<feature type="non-terminal residue" evidence="7">
    <location>
        <position position="1"/>
    </location>
</feature>
<evidence type="ECO:0000259" key="5">
    <source>
        <dbReference type="Pfam" id="PF00542"/>
    </source>
</evidence>
<sequence length="294" mass="32986">LIYFLRNIDRFVCQQICETAMLTKTLLKYNFRGNSLLLQYCWSPRSPSSTAAEVHESKDSVFKENHQPFPPPAVANEPCNASPVVTELVEKIANLSLLDVSDLNRLLRKRLNLPDTPTVFPGMGMFSPAGDIGEAKKDEKKDVQQKTSFTLRLVKFDESKKIALIKEIKNVVPGLNLVQAKKYVETLPQIVKEDIGQTEAEKLKEQITAAGGECSADVLHTPTDGSSFGQEVPRRPMTIFFSRYLNGKTIGFLQYRPFNVTQHFLHPSQSESFEQRKSSSSGRLFGEGHFPGFS</sequence>
<dbReference type="InterPro" id="IPR036235">
    <property type="entry name" value="Ribosomal_bL12_oligo_N_sf"/>
</dbReference>
<dbReference type="PANTHER" id="PTHR45987">
    <property type="entry name" value="39S RIBOSOMAL PROTEIN L12"/>
    <property type="match status" value="1"/>
</dbReference>
<keyword evidence="2 7" id="KW-0689">Ribosomal protein</keyword>
<feature type="domain" description="Large ribosomal subunit protein bL12 C-terminal" evidence="5">
    <location>
        <begin position="149"/>
        <end position="214"/>
    </location>
</feature>
<evidence type="ECO:0000256" key="4">
    <source>
        <dbReference type="SAM" id="MobiDB-lite"/>
    </source>
</evidence>
<dbReference type="EMBL" id="JYDI01000110">
    <property type="protein sequence ID" value="KRY52167.1"/>
    <property type="molecule type" value="Genomic_DNA"/>
</dbReference>
<dbReference type="GO" id="GO:0005762">
    <property type="term" value="C:mitochondrial large ribosomal subunit"/>
    <property type="evidence" value="ECO:0007669"/>
    <property type="project" value="TreeGrafter"/>
</dbReference>
<dbReference type="GO" id="GO:0006412">
    <property type="term" value="P:translation"/>
    <property type="evidence" value="ECO:0007669"/>
    <property type="project" value="InterPro"/>
</dbReference>
<accession>A0A0V1CSH5</accession>
<dbReference type="OrthoDB" id="250175at2759"/>
<dbReference type="SUPFAM" id="SSF54736">
    <property type="entry name" value="ClpS-like"/>
    <property type="match status" value="1"/>
</dbReference>
<dbReference type="InterPro" id="IPR008932">
    <property type="entry name" value="Ribosomal_bL12_oligo"/>
</dbReference>
<organism evidence="7 8">
    <name type="scientific">Trichinella britovi</name>
    <name type="common">Parasitic roundworm</name>
    <dbReference type="NCBI Taxonomy" id="45882"/>
    <lineage>
        <taxon>Eukaryota</taxon>
        <taxon>Metazoa</taxon>
        <taxon>Ecdysozoa</taxon>
        <taxon>Nematoda</taxon>
        <taxon>Enoplea</taxon>
        <taxon>Dorylaimia</taxon>
        <taxon>Trichinellida</taxon>
        <taxon>Trichinellidae</taxon>
        <taxon>Trichinella</taxon>
    </lineage>
</organism>
<dbReference type="Proteomes" id="UP000054653">
    <property type="component" value="Unassembled WGS sequence"/>
</dbReference>
<feature type="region of interest" description="Disordered" evidence="4">
    <location>
        <begin position="269"/>
        <end position="294"/>
    </location>
</feature>
<evidence type="ECO:0000256" key="2">
    <source>
        <dbReference type="ARBA" id="ARBA00022980"/>
    </source>
</evidence>
<evidence type="ECO:0000256" key="1">
    <source>
        <dbReference type="ARBA" id="ARBA00007197"/>
    </source>
</evidence>
<dbReference type="InterPro" id="IPR000206">
    <property type="entry name" value="Ribosomal_bL12"/>
</dbReference>
<comment type="similarity">
    <text evidence="1">Belongs to the bacterial ribosomal protein bL12 family.</text>
</comment>
<dbReference type="SUPFAM" id="SSF48300">
    <property type="entry name" value="Ribosomal protein L7/12, oligomerisation (N-terminal) domain"/>
    <property type="match status" value="1"/>
</dbReference>
<dbReference type="GO" id="GO:0003729">
    <property type="term" value="F:mRNA binding"/>
    <property type="evidence" value="ECO:0007669"/>
    <property type="project" value="TreeGrafter"/>
</dbReference>
<dbReference type="PANTHER" id="PTHR45987:SF4">
    <property type="entry name" value="LARGE RIBOSOMAL SUBUNIT PROTEIN BL12M"/>
    <property type="match status" value="1"/>
</dbReference>
<reference evidence="7 8" key="1">
    <citation type="submission" date="2015-01" db="EMBL/GenBank/DDBJ databases">
        <title>Evolution of Trichinella species and genotypes.</title>
        <authorList>
            <person name="Korhonen P.K."/>
            <person name="Edoardo P."/>
            <person name="Giuseppe L.R."/>
            <person name="Gasser R.B."/>
        </authorList>
    </citation>
    <scope>NUCLEOTIDE SEQUENCE [LARGE SCALE GENOMIC DNA]</scope>
    <source>
        <strain evidence="7">ISS120</strain>
    </source>
</reference>
<proteinExistence type="inferred from homology"/>
<evidence type="ECO:0000259" key="6">
    <source>
        <dbReference type="Pfam" id="PF16320"/>
    </source>
</evidence>
<dbReference type="InterPro" id="IPR014719">
    <property type="entry name" value="Ribosomal_bL12_C/ClpS-like"/>
</dbReference>
<comment type="caution">
    <text evidence="7">The sequence shown here is derived from an EMBL/GenBank/DDBJ whole genome shotgun (WGS) entry which is preliminary data.</text>
</comment>
<dbReference type="GO" id="GO:0003735">
    <property type="term" value="F:structural constituent of ribosome"/>
    <property type="evidence" value="ECO:0007669"/>
    <property type="project" value="InterPro"/>
</dbReference>
<protein>
    <submittedName>
        <fullName evidence="7">39S ribosomal protein L12, mitochondrial</fullName>
    </submittedName>
</protein>
<dbReference type="Gene3D" id="3.30.1390.10">
    <property type="match status" value="1"/>
</dbReference>
<evidence type="ECO:0000313" key="8">
    <source>
        <dbReference type="Proteomes" id="UP000054653"/>
    </source>
</evidence>
<feature type="domain" description="Large ribosomal subunit protein bL12 oligomerization" evidence="6">
    <location>
        <begin position="86"/>
        <end position="128"/>
    </location>
</feature>
<keyword evidence="3" id="KW-0687">Ribonucleoprotein</keyword>
<keyword evidence="8" id="KW-1185">Reference proteome</keyword>
<dbReference type="InterPro" id="IPR013823">
    <property type="entry name" value="Ribosomal_bL12_C"/>
</dbReference>
<dbReference type="AlphaFoldDB" id="A0A0V1CSH5"/>
<name>A0A0V1CSH5_TRIBR</name>
<dbReference type="OMA" id="QICETAM"/>
<dbReference type="Pfam" id="PF00542">
    <property type="entry name" value="Ribosomal_L12"/>
    <property type="match status" value="1"/>
</dbReference>
<evidence type="ECO:0000256" key="3">
    <source>
        <dbReference type="ARBA" id="ARBA00023274"/>
    </source>
</evidence>
<dbReference type="CDD" id="cd00387">
    <property type="entry name" value="Ribosomal_L7_L12"/>
    <property type="match status" value="1"/>
</dbReference>
<evidence type="ECO:0000313" key="7">
    <source>
        <dbReference type="EMBL" id="KRY52167.1"/>
    </source>
</evidence>
<dbReference type="Pfam" id="PF16320">
    <property type="entry name" value="Ribosomal_L12_N"/>
    <property type="match status" value="1"/>
</dbReference>